<protein>
    <submittedName>
        <fullName evidence="2">Uncharacterized protein</fullName>
    </submittedName>
</protein>
<dbReference type="EMBL" id="JABBWD010000120">
    <property type="protein sequence ID" value="KAG1764702.1"/>
    <property type="molecule type" value="Genomic_DNA"/>
</dbReference>
<feature type="compositionally biased region" description="Basic and acidic residues" evidence="1">
    <location>
        <begin position="162"/>
        <end position="172"/>
    </location>
</feature>
<feature type="compositionally biased region" description="Basic and acidic residues" evidence="1">
    <location>
        <begin position="302"/>
        <end position="311"/>
    </location>
</feature>
<feature type="compositionally biased region" description="Basic residues" evidence="1">
    <location>
        <begin position="202"/>
        <end position="215"/>
    </location>
</feature>
<reference evidence="2" key="1">
    <citation type="journal article" date="2020" name="New Phytol.">
        <title>Comparative genomics reveals dynamic genome evolution in host specialist ectomycorrhizal fungi.</title>
        <authorList>
            <person name="Lofgren L.A."/>
            <person name="Nguyen N.H."/>
            <person name="Vilgalys R."/>
            <person name="Ruytinx J."/>
            <person name="Liao H.L."/>
            <person name="Branco S."/>
            <person name="Kuo A."/>
            <person name="LaButti K."/>
            <person name="Lipzen A."/>
            <person name="Andreopoulos W."/>
            <person name="Pangilinan J."/>
            <person name="Riley R."/>
            <person name="Hundley H."/>
            <person name="Na H."/>
            <person name="Barry K."/>
            <person name="Grigoriev I.V."/>
            <person name="Stajich J.E."/>
            <person name="Kennedy P.G."/>
        </authorList>
    </citation>
    <scope>NUCLEOTIDE SEQUENCE</scope>
    <source>
        <strain evidence="2">DOB743</strain>
    </source>
</reference>
<feature type="compositionally biased region" description="Polar residues" evidence="1">
    <location>
        <begin position="383"/>
        <end position="393"/>
    </location>
</feature>
<evidence type="ECO:0000256" key="1">
    <source>
        <dbReference type="SAM" id="MobiDB-lite"/>
    </source>
</evidence>
<dbReference type="Proteomes" id="UP000714275">
    <property type="component" value="Unassembled WGS sequence"/>
</dbReference>
<name>A0A9P6ZH17_9AGAM</name>
<proteinExistence type="predicted"/>
<evidence type="ECO:0000313" key="3">
    <source>
        <dbReference type="Proteomes" id="UP000714275"/>
    </source>
</evidence>
<organism evidence="2 3">
    <name type="scientific">Suillus placidus</name>
    <dbReference type="NCBI Taxonomy" id="48579"/>
    <lineage>
        <taxon>Eukaryota</taxon>
        <taxon>Fungi</taxon>
        <taxon>Dikarya</taxon>
        <taxon>Basidiomycota</taxon>
        <taxon>Agaricomycotina</taxon>
        <taxon>Agaricomycetes</taxon>
        <taxon>Agaricomycetidae</taxon>
        <taxon>Boletales</taxon>
        <taxon>Suillineae</taxon>
        <taxon>Suillaceae</taxon>
        <taxon>Suillus</taxon>
    </lineage>
</organism>
<gene>
    <name evidence="2" type="ORF">EV702DRAFT_1051269</name>
</gene>
<keyword evidence="3" id="KW-1185">Reference proteome</keyword>
<dbReference type="OrthoDB" id="2674159at2759"/>
<dbReference type="AlphaFoldDB" id="A0A9P6ZH17"/>
<sequence>MSTPVNNSLAGLKESTAQLVGIIARAQHIPAGTGQAHFALTAQVTTLLGHIIRAYEKGDYMPGIVASCLKELMRVHSMTPRVWPNWHSIGHDDPWVLKHAWRNKVRAWEALGDNSCDLHVLPNASTGPLTVDLPSPPILPSAPVLPSPPFIAGSSSQTTSKFQDKGKGKEVAADLEPEVEGSRKRKSPMISGNSSQPLKSAMKGRKCVKSTRPVKSKPIVESEDDEETIVQPISRGVPVVVLPQLSTIIARQPQSPCSLPQTRISRLEDIATSGSRPDVAEPDDESSVGGGHTGEGQLMRADGPRPSEKSRTGWNEQGTDYETCTSYMYLCASRSRQDPWHHWQIPRSQTPLTQVPPTKKRHSRVVAEDAGETEVTGRVNESVRVNTNGNGKQTKVGKYEGA</sequence>
<accession>A0A9P6ZH17</accession>
<feature type="region of interest" description="Disordered" evidence="1">
    <location>
        <begin position="349"/>
        <end position="402"/>
    </location>
</feature>
<comment type="caution">
    <text evidence="2">The sequence shown here is derived from an EMBL/GenBank/DDBJ whole genome shotgun (WGS) entry which is preliminary data.</text>
</comment>
<feature type="region of interest" description="Disordered" evidence="1">
    <location>
        <begin position="151"/>
        <end position="223"/>
    </location>
</feature>
<evidence type="ECO:0000313" key="2">
    <source>
        <dbReference type="EMBL" id="KAG1764702.1"/>
    </source>
</evidence>
<feature type="region of interest" description="Disordered" evidence="1">
    <location>
        <begin position="272"/>
        <end position="317"/>
    </location>
</feature>